<proteinExistence type="predicted"/>
<evidence type="ECO:0000256" key="1">
    <source>
        <dbReference type="SAM" id="MobiDB-lite"/>
    </source>
</evidence>
<comment type="caution">
    <text evidence="2">The sequence shown here is derived from an EMBL/GenBank/DDBJ whole genome shotgun (WGS) entry which is preliminary data.</text>
</comment>
<sequence>MDLIHVTSNTLSCDFSGSSHCATNTLPCEDKSLLTTELLGHMSPGINECGNQSEIHEIITNEVSSSELTAIVDSSECLNDFSPGCSAEGLKYLAGYIAHKCKKYDRSLAIPSGQILAINSKEKTWIEVLSRGGLLISTDEWFKQIKKFEETFIEMHDEKPKNTIGKTFDSSKKKKKTPDNSTIPESPSAIPSSSSTPIQPSDPPACETPKKASDESHQSRPRRTIIPPSYLKDYVIQEEGML</sequence>
<evidence type="ECO:0000313" key="2">
    <source>
        <dbReference type="EMBL" id="CAL1263963.1"/>
    </source>
</evidence>
<accession>A0AAV1YY66</accession>
<keyword evidence="3" id="KW-1185">Reference proteome</keyword>
<feature type="region of interest" description="Disordered" evidence="1">
    <location>
        <begin position="161"/>
        <end position="231"/>
    </location>
</feature>
<protein>
    <submittedName>
        <fullName evidence="2">Uncharacterized protein</fullName>
    </submittedName>
</protein>
<organism evidence="2 3">
    <name type="scientific">Larinioides sclopetarius</name>
    <dbReference type="NCBI Taxonomy" id="280406"/>
    <lineage>
        <taxon>Eukaryota</taxon>
        <taxon>Metazoa</taxon>
        <taxon>Ecdysozoa</taxon>
        <taxon>Arthropoda</taxon>
        <taxon>Chelicerata</taxon>
        <taxon>Arachnida</taxon>
        <taxon>Araneae</taxon>
        <taxon>Araneomorphae</taxon>
        <taxon>Entelegynae</taxon>
        <taxon>Araneoidea</taxon>
        <taxon>Araneidae</taxon>
        <taxon>Larinioides</taxon>
    </lineage>
</organism>
<evidence type="ECO:0000313" key="3">
    <source>
        <dbReference type="Proteomes" id="UP001497382"/>
    </source>
</evidence>
<name>A0AAV1YY66_9ARAC</name>
<gene>
    <name evidence="2" type="ORF">LARSCL_LOCUS1780</name>
</gene>
<feature type="compositionally biased region" description="Basic and acidic residues" evidence="1">
    <location>
        <begin position="208"/>
        <end position="218"/>
    </location>
</feature>
<feature type="compositionally biased region" description="Low complexity" evidence="1">
    <location>
        <begin position="181"/>
        <end position="199"/>
    </location>
</feature>
<reference evidence="2 3" key="1">
    <citation type="submission" date="2024-04" db="EMBL/GenBank/DDBJ databases">
        <authorList>
            <person name="Rising A."/>
            <person name="Reimegard J."/>
            <person name="Sonavane S."/>
            <person name="Akerstrom W."/>
            <person name="Nylinder S."/>
            <person name="Hedman E."/>
            <person name="Kallberg Y."/>
        </authorList>
    </citation>
    <scope>NUCLEOTIDE SEQUENCE [LARGE SCALE GENOMIC DNA]</scope>
</reference>
<dbReference type="EMBL" id="CAXIEN010000011">
    <property type="protein sequence ID" value="CAL1263963.1"/>
    <property type="molecule type" value="Genomic_DNA"/>
</dbReference>
<dbReference type="AlphaFoldDB" id="A0AAV1YY66"/>
<dbReference type="Proteomes" id="UP001497382">
    <property type="component" value="Unassembled WGS sequence"/>
</dbReference>